<accession>A0A2M7VB26</accession>
<comment type="caution">
    <text evidence="1">The sequence shown here is derived from an EMBL/GenBank/DDBJ whole genome shotgun (WGS) entry which is preliminary data.</text>
</comment>
<dbReference type="Proteomes" id="UP000231453">
    <property type="component" value="Unassembled WGS sequence"/>
</dbReference>
<reference evidence="2" key="1">
    <citation type="submission" date="2017-09" db="EMBL/GenBank/DDBJ databases">
        <title>Depth-based differentiation of microbial function through sediment-hosted aquifers and enrichment of novel symbionts in the deep terrestrial subsurface.</title>
        <authorList>
            <person name="Probst A.J."/>
            <person name="Ladd B."/>
            <person name="Jarett J.K."/>
            <person name="Geller-Mcgrath D.E."/>
            <person name="Sieber C.M.K."/>
            <person name="Emerson J.B."/>
            <person name="Anantharaman K."/>
            <person name="Thomas B.C."/>
            <person name="Malmstrom R."/>
            <person name="Stieglmeier M."/>
            <person name="Klingl A."/>
            <person name="Woyke T."/>
            <person name="Ryan C.M."/>
            <person name="Banfield J.F."/>
        </authorList>
    </citation>
    <scope>NUCLEOTIDE SEQUENCE [LARGE SCALE GENOMIC DNA]</scope>
</reference>
<proteinExistence type="predicted"/>
<evidence type="ECO:0000313" key="2">
    <source>
        <dbReference type="Proteomes" id="UP000231453"/>
    </source>
</evidence>
<sequence>MHSLFATLFQKNRKQIIIIITKGRKDFLQKKFLKKSFCVDACHVKTSDVHKKYFGVYHGHVKVNIK</sequence>
<gene>
    <name evidence="1" type="ORF">COX80_01940</name>
</gene>
<dbReference type="EMBL" id="PFPL01000032">
    <property type="protein sequence ID" value="PIZ96203.1"/>
    <property type="molecule type" value="Genomic_DNA"/>
</dbReference>
<evidence type="ECO:0000313" key="1">
    <source>
        <dbReference type="EMBL" id="PIZ96203.1"/>
    </source>
</evidence>
<protein>
    <submittedName>
        <fullName evidence="1">Uncharacterized protein</fullName>
    </submittedName>
</protein>
<dbReference type="AlphaFoldDB" id="A0A2M7VB26"/>
<name>A0A2M7VB26_9BACT</name>
<organism evidence="1 2">
    <name type="scientific">Candidatus Magasanikbacteria bacterium CG_4_10_14_0_2_um_filter_33_14</name>
    <dbReference type="NCBI Taxonomy" id="1974636"/>
    <lineage>
        <taxon>Bacteria</taxon>
        <taxon>Candidatus Magasanikiibacteriota</taxon>
    </lineage>
</organism>